<dbReference type="SUPFAM" id="SSF102114">
    <property type="entry name" value="Radical SAM enzymes"/>
    <property type="match status" value="1"/>
</dbReference>
<dbReference type="GO" id="GO:0003824">
    <property type="term" value="F:catalytic activity"/>
    <property type="evidence" value="ECO:0007669"/>
    <property type="project" value="InterPro"/>
</dbReference>
<accession>A0A0E4HFA5</accession>
<dbReference type="InterPro" id="IPR058240">
    <property type="entry name" value="rSAM_sf"/>
</dbReference>
<dbReference type="PIRSF" id="PIRSF037420">
    <property type="entry name" value="PQQ_syn_pqqE"/>
    <property type="match status" value="1"/>
</dbReference>
<dbReference type="RefSeq" id="WP_020432468.1">
    <property type="nucleotide sequence ID" value="NZ_AGBD01001485.1"/>
</dbReference>
<name>A0A0E4HFA5_9BACL</name>
<evidence type="ECO:0000313" key="8">
    <source>
        <dbReference type="EMBL" id="CQR56606.1"/>
    </source>
</evidence>
<protein>
    <recommendedName>
        <fullName evidence="7">Radical SAM core domain-containing protein</fullName>
    </recommendedName>
</protein>
<dbReference type="AlphaFoldDB" id="A0A0E4HFA5"/>
<dbReference type="GO" id="GO:0046872">
    <property type="term" value="F:metal ion binding"/>
    <property type="evidence" value="ECO:0007669"/>
    <property type="project" value="UniProtKB-KW"/>
</dbReference>
<dbReference type="SFLD" id="SFLDG01386">
    <property type="entry name" value="main_SPASM_domain-containing"/>
    <property type="match status" value="1"/>
</dbReference>
<dbReference type="HOGENOM" id="CLU_009273_4_4_9"/>
<feature type="domain" description="Radical SAM core" evidence="7">
    <location>
        <begin position="9"/>
        <end position="225"/>
    </location>
</feature>
<evidence type="ECO:0000259" key="7">
    <source>
        <dbReference type="PROSITE" id="PS51918"/>
    </source>
</evidence>
<dbReference type="Pfam" id="PF04055">
    <property type="entry name" value="Radical_SAM"/>
    <property type="match status" value="1"/>
</dbReference>
<gene>
    <name evidence="8" type="ORF">PRIO_4204</name>
</gene>
<keyword evidence="5" id="KW-0408">Iron</keyword>
<keyword evidence="4" id="KW-0479">Metal-binding</keyword>
<evidence type="ECO:0000256" key="6">
    <source>
        <dbReference type="ARBA" id="ARBA00023014"/>
    </source>
</evidence>
<organism evidence="8 9">
    <name type="scientific">Paenibacillus riograndensis SBR5</name>
    <dbReference type="NCBI Taxonomy" id="1073571"/>
    <lineage>
        <taxon>Bacteria</taxon>
        <taxon>Bacillati</taxon>
        <taxon>Bacillota</taxon>
        <taxon>Bacilli</taxon>
        <taxon>Bacillales</taxon>
        <taxon>Paenibacillaceae</taxon>
        <taxon>Paenibacillus</taxon>
        <taxon>Paenibacillus sonchi group</taxon>
    </lineage>
</organism>
<dbReference type="PROSITE" id="PS51918">
    <property type="entry name" value="RADICAL_SAM"/>
    <property type="match status" value="1"/>
</dbReference>
<comment type="cofactor">
    <cofactor evidence="1">
        <name>[4Fe-4S] cluster</name>
        <dbReference type="ChEBI" id="CHEBI:49883"/>
    </cofactor>
</comment>
<dbReference type="InterPro" id="IPR050377">
    <property type="entry name" value="Radical_SAM_PqqE_MftC-like"/>
</dbReference>
<reference evidence="9" key="1">
    <citation type="submission" date="2015-03" db="EMBL/GenBank/DDBJ databases">
        <authorList>
            <person name="Wibberg D."/>
        </authorList>
    </citation>
    <scope>NUCLEOTIDE SEQUENCE [LARGE SCALE GENOMIC DNA]</scope>
</reference>
<keyword evidence="6" id="KW-0411">Iron-sulfur</keyword>
<dbReference type="PANTHER" id="PTHR11228">
    <property type="entry name" value="RADICAL SAM DOMAIN PROTEIN"/>
    <property type="match status" value="1"/>
</dbReference>
<dbReference type="SFLD" id="SFLDG01067">
    <property type="entry name" value="SPASM/twitch_domain_containing"/>
    <property type="match status" value="1"/>
</dbReference>
<dbReference type="InterPro" id="IPR017200">
    <property type="entry name" value="PqqE-like"/>
</dbReference>
<dbReference type="InterPro" id="IPR007197">
    <property type="entry name" value="rSAM"/>
</dbReference>
<dbReference type="GO" id="GO:0051539">
    <property type="term" value="F:4 iron, 4 sulfur cluster binding"/>
    <property type="evidence" value="ECO:0007669"/>
    <property type="project" value="UniProtKB-KW"/>
</dbReference>
<evidence type="ECO:0000256" key="4">
    <source>
        <dbReference type="ARBA" id="ARBA00022723"/>
    </source>
</evidence>
<keyword evidence="3" id="KW-0949">S-adenosyl-L-methionine</keyword>
<dbReference type="PATRIC" id="fig|1073571.4.peg.4498"/>
<dbReference type="InterPro" id="IPR023885">
    <property type="entry name" value="4Fe4S-binding_SPASM_dom"/>
</dbReference>
<sequence>MEFLSPAESFKLGGCYLEITSNCNLRCLHCYNESGVLQSQIDKPTFMNIINALPDNPDTSITISGGEPTTHPEFWYFMDELQKKHFGMVLVITNGTYITKEVAEKFASYKVAIQLSLNGSRAEIHDQLCGRGSFNKTMQGLDHLIEAGMSERILIRSVLTSFNKDDIVNLLNMVADKKIPQAEIAGLSSLGRSENNKNDLYLDILEKSALVQSLEKNAEIVNLIDSGVKITLPDDFTGACPLLSGVTEEDDKIPLTPRIDSSGNVFLCQLFTDVQYAIGNVNQASLPSMLQSPEMINLIRFFQVGQTYMNKCQSCIWNHNCGKGCVAIAVANGGSIQDTDGCCKVRTKYYVSELNKNRKTLVPQ</sequence>
<dbReference type="EMBL" id="LN831776">
    <property type="protein sequence ID" value="CQR56606.1"/>
    <property type="molecule type" value="Genomic_DNA"/>
</dbReference>
<evidence type="ECO:0000256" key="5">
    <source>
        <dbReference type="ARBA" id="ARBA00023004"/>
    </source>
</evidence>
<dbReference type="Proteomes" id="UP000033163">
    <property type="component" value="Chromosome I"/>
</dbReference>
<evidence type="ECO:0000313" key="9">
    <source>
        <dbReference type="Proteomes" id="UP000033163"/>
    </source>
</evidence>
<dbReference type="SFLD" id="SFLDS00029">
    <property type="entry name" value="Radical_SAM"/>
    <property type="match status" value="1"/>
</dbReference>
<dbReference type="NCBIfam" id="TIGR04085">
    <property type="entry name" value="rSAM_more_4Fe4S"/>
    <property type="match status" value="1"/>
</dbReference>
<keyword evidence="2" id="KW-0004">4Fe-4S</keyword>
<evidence type="ECO:0000256" key="3">
    <source>
        <dbReference type="ARBA" id="ARBA00022691"/>
    </source>
</evidence>
<dbReference type="PANTHER" id="PTHR11228:SF7">
    <property type="entry name" value="PQQA PEPTIDE CYCLASE"/>
    <property type="match status" value="1"/>
</dbReference>
<dbReference type="Gene3D" id="3.20.20.70">
    <property type="entry name" value="Aldolase class I"/>
    <property type="match status" value="1"/>
</dbReference>
<evidence type="ECO:0000256" key="1">
    <source>
        <dbReference type="ARBA" id="ARBA00001966"/>
    </source>
</evidence>
<dbReference type="CDD" id="cd01335">
    <property type="entry name" value="Radical_SAM"/>
    <property type="match status" value="1"/>
</dbReference>
<proteinExistence type="predicted"/>
<dbReference type="Pfam" id="PF13186">
    <property type="entry name" value="SPASM"/>
    <property type="match status" value="1"/>
</dbReference>
<dbReference type="STRING" id="483937.AMQ84_16380"/>
<dbReference type="InterPro" id="IPR013785">
    <property type="entry name" value="Aldolase_TIM"/>
</dbReference>
<evidence type="ECO:0000256" key="2">
    <source>
        <dbReference type="ARBA" id="ARBA00022485"/>
    </source>
</evidence>
<dbReference type="KEGG" id="pri:PRIO_4204"/>